<organism evidence="1 2">
    <name type="scientific">Aldrovandia affinis</name>
    <dbReference type="NCBI Taxonomy" id="143900"/>
    <lineage>
        <taxon>Eukaryota</taxon>
        <taxon>Metazoa</taxon>
        <taxon>Chordata</taxon>
        <taxon>Craniata</taxon>
        <taxon>Vertebrata</taxon>
        <taxon>Euteleostomi</taxon>
        <taxon>Actinopterygii</taxon>
        <taxon>Neopterygii</taxon>
        <taxon>Teleostei</taxon>
        <taxon>Notacanthiformes</taxon>
        <taxon>Halosauridae</taxon>
        <taxon>Aldrovandia</taxon>
    </lineage>
</organism>
<evidence type="ECO:0000313" key="2">
    <source>
        <dbReference type="Proteomes" id="UP001221898"/>
    </source>
</evidence>
<keyword evidence="2" id="KW-1185">Reference proteome</keyword>
<proteinExistence type="predicted"/>
<sequence length="85" mass="9506">MSTHSKAKQTCVQCQAYEGRTLEDLARVAEAQRVSRNHFVSDVPGAIAAIDADHDSPTTYLTARLVERRQMLSSIRQDDCQETEP</sequence>
<name>A0AAD7SYJ0_9TELE</name>
<dbReference type="AlphaFoldDB" id="A0AAD7SYJ0"/>
<dbReference type="EMBL" id="JAINUG010000023">
    <property type="protein sequence ID" value="KAJ8411152.1"/>
    <property type="molecule type" value="Genomic_DNA"/>
</dbReference>
<accession>A0AAD7SYJ0</accession>
<evidence type="ECO:0000313" key="1">
    <source>
        <dbReference type="EMBL" id="KAJ8411152.1"/>
    </source>
</evidence>
<comment type="caution">
    <text evidence="1">The sequence shown here is derived from an EMBL/GenBank/DDBJ whole genome shotgun (WGS) entry which is preliminary data.</text>
</comment>
<gene>
    <name evidence="1" type="ORF">AAFF_G00171580</name>
</gene>
<protein>
    <submittedName>
        <fullName evidence="1">Uncharacterized protein</fullName>
    </submittedName>
</protein>
<reference evidence="1" key="1">
    <citation type="journal article" date="2023" name="Science">
        <title>Genome structures resolve the early diversification of teleost fishes.</title>
        <authorList>
            <person name="Parey E."/>
            <person name="Louis A."/>
            <person name="Montfort J."/>
            <person name="Bouchez O."/>
            <person name="Roques C."/>
            <person name="Iampietro C."/>
            <person name="Lluch J."/>
            <person name="Castinel A."/>
            <person name="Donnadieu C."/>
            <person name="Desvignes T."/>
            <person name="Floi Bucao C."/>
            <person name="Jouanno E."/>
            <person name="Wen M."/>
            <person name="Mejri S."/>
            <person name="Dirks R."/>
            <person name="Jansen H."/>
            <person name="Henkel C."/>
            <person name="Chen W.J."/>
            <person name="Zahm M."/>
            <person name="Cabau C."/>
            <person name="Klopp C."/>
            <person name="Thompson A.W."/>
            <person name="Robinson-Rechavi M."/>
            <person name="Braasch I."/>
            <person name="Lecointre G."/>
            <person name="Bobe J."/>
            <person name="Postlethwait J.H."/>
            <person name="Berthelot C."/>
            <person name="Roest Crollius H."/>
            <person name="Guiguen Y."/>
        </authorList>
    </citation>
    <scope>NUCLEOTIDE SEQUENCE</scope>
    <source>
        <strain evidence="1">NC1722</strain>
    </source>
</reference>
<dbReference type="Proteomes" id="UP001221898">
    <property type="component" value="Unassembled WGS sequence"/>
</dbReference>